<reference evidence="1 2" key="1">
    <citation type="journal article" date="2014" name="Nat. Commun.">
        <title>Klebsormidium flaccidum genome reveals primary factors for plant terrestrial adaptation.</title>
        <authorList>
            <person name="Hori K."/>
            <person name="Maruyama F."/>
            <person name="Fujisawa T."/>
            <person name="Togashi T."/>
            <person name="Yamamoto N."/>
            <person name="Seo M."/>
            <person name="Sato S."/>
            <person name="Yamada T."/>
            <person name="Mori H."/>
            <person name="Tajima N."/>
            <person name="Moriyama T."/>
            <person name="Ikeuchi M."/>
            <person name="Watanabe M."/>
            <person name="Wada H."/>
            <person name="Kobayashi K."/>
            <person name="Saito M."/>
            <person name="Masuda T."/>
            <person name="Sasaki-Sekimoto Y."/>
            <person name="Mashiguchi K."/>
            <person name="Awai K."/>
            <person name="Shimojima M."/>
            <person name="Masuda S."/>
            <person name="Iwai M."/>
            <person name="Nobusawa T."/>
            <person name="Narise T."/>
            <person name="Kondo S."/>
            <person name="Saito H."/>
            <person name="Sato R."/>
            <person name="Murakawa M."/>
            <person name="Ihara Y."/>
            <person name="Oshima-Yamada Y."/>
            <person name="Ohtaka K."/>
            <person name="Satoh M."/>
            <person name="Sonobe K."/>
            <person name="Ishii M."/>
            <person name="Ohtani R."/>
            <person name="Kanamori-Sato M."/>
            <person name="Honoki R."/>
            <person name="Miyazaki D."/>
            <person name="Mochizuki H."/>
            <person name="Umetsu J."/>
            <person name="Higashi K."/>
            <person name="Shibata D."/>
            <person name="Kamiya Y."/>
            <person name="Sato N."/>
            <person name="Nakamura Y."/>
            <person name="Tabata S."/>
            <person name="Ida S."/>
            <person name="Kurokawa K."/>
            <person name="Ohta H."/>
        </authorList>
    </citation>
    <scope>NUCLEOTIDE SEQUENCE [LARGE SCALE GENOMIC DNA]</scope>
    <source>
        <strain evidence="1 2">NIES-2285</strain>
    </source>
</reference>
<keyword evidence="2" id="KW-1185">Reference proteome</keyword>
<dbReference type="EMBL" id="DF236978">
    <property type="protein sequence ID" value="GAQ79360.1"/>
    <property type="molecule type" value="Genomic_DNA"/>
</dbReference>
<evidence type="ECO:0000313" key="1">
    <source>
        <dbReference type="EMBL" id="GAQ79360.1"/>
    </source>
</evidence>
<organism evidence="1 2">
    <name type="scientific">Klebsormidium nitens</name>
    <name type="common">Green alga</name>
    <name type="synonym">Ulothrix nitens</name>
    <dbReference type="NCBI Taxonomy" id="105231"/>
    <lineage>
        <taxon>Eukaryota</taxon>
        <taxon>Viridiplantae</taxon>
        <taxon>Streptophyta</taxon>
        <taxon>Klebsormidiophyceae</taxon>
        <taxon>Klebsormidiales</taxon>
        <taxon>Klebsormidiaceae</taxon>
        <taxon>Klebsormidium</taxon>
    </lineage>
</organism>
<dbReference type="AlphaFoldDB" id="A0A1Y1HL71"/>
<name>A0A1Y1HL71_KLENI</name>
<proteinExistence type="predicted"/>
<accession>A0A1Y1HL71</accession>
<sequence length="260" mass="29293">MDCEMNDAVDILQAPGGTRRRKYAFDDTECATLFQQAAKRQHIRGTEEPFPQAFHAVRLPLEDITYEAQVVGALSSEQSLYQCSSFSRPPLNTPTAQPQHLSPASGGGLHFSNAYRAEPVFGMSERNFAQENSVKCFPDKQQALDSDLDADCQLSLEERRQFEAARRATFSAEPGTSSAPVRLRFLSMLAEWKSVRKIHNIVPGSQKDKEMLRYVKLCVRLCEDRAWRAHFSQAEEQALTVTEPCQTLMLSECGRSNGYY</sequence>
<gene>
    <name evidence="1" type="ORF">KFL_000290090</name>
</gene>
<evidence type="ECO:0000313" key="2">
    <source>
        <dbReference type="Proteomes" id="UP000054558"/>
    </source>
</evidence>
<dbReference type="Proteomes" id="UP000054558">
    <property type="component" value="Unassembled WGS sequence"/>
</dbReference>
<protein>
    <submittedName>
        <fullName evidence="1">Uncharacterized protein</fullName>
    </submittedName>
</protein>